<accession>A0A382AJJ4</accession>
<dbReference type="Pfam" id="PF01894">
    <property type="entry name" value="YjbQ"/>
    <property type="match status" value="1"/>
</dbReference>
<dbReference type="NCBIfam" id="TIGR00149">
    <property type="entry name" value="TIGR00149_YjbQ"/>
    <property type="match status" value="1"/>
</dbReference>
<dbReference type="InterPro" id="IPR001602">
    <property type="entry name" value="UPF0047_YjbQ-like"/>
</dbReference>
<gene>
    <name evidence="2" type="ORF">METZ01_LOCUS154594</name>
</gene>
<dbReference type="SUPFAM" id="SSF111038">
    <property type="entry name" value="YjbQ-like"/>
    <property type="match status" value="1"/>
</dbReference>
<dbReference type="PIRSF" id="PIRSF004681">
    <property type="entry name" value="UCP004681"/>
    <property type="match status" value="1"/>
</dbReference>
<reference evidence="2" key="1">
    <citation type="submission" date="2018-05" db="EMBL/GenBank/DDBJ databases">
        <authorList>
            <person name="Lanie J.A."/>
            <person name="Ng W.-L."/>
            <person name="Kazmierczak K.M."/>
            <person name="Andrzejewski T.M."/>
            <person name="Davidsen T.M."/>
            <person name="Wayne K.J."/>
            <person name="Tettelin H."/>
            <person name="Glass J.I."/>
            <person name="Rusch D."/>
            <person name="Podicherti R."/>
            <person name="Tsui H.-C.T."/>
            <person name="Winkler M.E."/>
        </authorList>
    </citation>
    <scope>NUCLEOTIDE SEQUENCE</scope>
</reference>
<dbReference type="InterPro" id="IPR035917">
    <property type="entry name" value="YjbQ-like_sf"/>
</dbReference>
<name>A0A382AJJ4_9ZZZZ</name>
<sequence>MYQKDFSISTSGQGLIEITNQIEEIVAQSSTDQGLCNVFIKHTSASLLIQENASPDVLSDLNNFFKQLVPESGSYLHSIEGADDMPAHIKNALTLSSLLIPVKNKSLDIGTWQGIFLFEHRHSKFKRQVNVSVFN</sequence>
<dbReference type="AlphaFoldDB" id="A0A382AJJ4"/>
<dbReference type="Gene3D" id="2.60.120.460">
    <property type="entry name" value="YjbQ-like"/>
    <property type="match status" value="1"/>
</dbReference>
<evidence type="ECO:0000313" key="2">
    <source>
        <dbReference type="EMBL" id="SVB01740.1"/>
    </source>
</evidence>
<proteinExistence type="inferred from homology"/>
<evidence type="ECO:0000256" key="1">
    <source>
        <dbReference type="ARBA" id="ARBA00005534"/>
    </source>
</evidence>
<organism evidence="2">
    <name type="scientific">marine metagenome</name>
    <dbReference type="NCBI Taxonomy" id="408172"/>
    <lineage>
        <taxon>unclassified sequences</taxon>
        <taxon>metagenomes</taxon>
        <taxon>ecological metagenomes</taxon>
    </lineage>
</organism>
<dbReference type="EMBL" id="UINC01025690">
    <property type="protein sequence ID" value="SVB01740.1"/>
    <property type="molecule type" value="Genomic_DNA"/>
</dbReference>
<protein>
    <recommendedName>
        <fullName evidence="3">Secondary thiamine-phosphate synthase enzyme</fullName>
    </recommendedName>
</protein>
<evidence type="ECO:0008006" key="3">
    <source>
        <dbReference type="Google" id="ProtNLM"/>
    </source>
</evidence>
<dbReference type="PANTHER" id="PTHR30615:SF8">
    <property type="entry name" value="UPF0047 PROTEIN C4A8.02C"/>
    <property type="match status" value="1"/>
</dbReference>
<dbReference type="PANTHER" id="PTHR30615">
    <property type="entry name" value="UNCHARACTERIZED PROTEIN YJBQ-RELATED"/>
    <property type="match status" value="1"/>
</dbReference>
<comment type="similarity">
    <text evidence="1">Belongs to the UPF0047 family.</text>
</comment>